<feature type="transmembrane region" description="Helical" evidence="1">
    <location>
        <begin position="84"/>
        <end position="103"/>
    </location>
</feature>
<keyword evidence="3" id="KW-1185">Reference proteome</keyword>
<dbReference type="RefSeq" id="WP_121835153.1">
    <property type="nucleotide sequence ID" value="NZ_CP163513.1"/>
</dbReference>
<keyword evidence="1" id="KW-0472">Membrane</keyword>
<accession>A0A3L9DWM9</accession>
<protein>
    <submittedName>
        <fullName evidence="2">Uncharacterized protein</fullName>
    </submittedName>
</protein>
<organism evidence="2 3">
    <name type="scientific">Streptococcus hillyeri</name>
    <dbReference type="NCBI Taxonomy" id="2282420"/>
    <lineage>
        <taxon>Bacteria</taxon>
        <taxon>Bacillati</taxon>
        <taxon>Bacillota</taxon>
        <taxon>Bacilli</taxon>
        <taxon>Lactobacillales</taxon>
        <taxon>Streptococcaceae</taxon>
        <taxon>Streptococcus</taxon>
    </lineage>
</organism>
<keyword evidence="1" id="KW-1133">Transmembrane helix</keyword>
<evidence type="ECO:0000313" key="3">
    <source>
        <dbReference type="Proteomes" id="UP000279194"/>
    </source>
</evidence>
<dbReference type="EMBL" id="RCVM01000007">
    <property type="protein sequence ID" value="RLY03582.1"/>
    <property type="molecule type" value="Genomic_DNA"/>
</dbReference>
<comment type="caution">
    <text evidence="2">The sequence shown here is derived from an EMBL/GenBank/DDBJ whole genome shotgun (WGS) entry which is preliminary data.</text>
</comment>
<evidence type="ECO:0000313" key="2">
    <source>
        <dbReference type="EMBL" id="RLY03582.1"/>
    </source>
</evidence>
<keyword evidence="1" id="KW-0812">Transmembrane</keyword>
<feature type="transmembrane region" description="Helical" evidence="1">
    <location>
        <begin position="50"/>
        <end position="72"/>
    </location>
</feature>
<dbReference type="OrthoDB" id="9938517at2"/>
<proteinExistence type="predicted"/>
<sequence>MKTIKTIATVTLSAIIAVLVLQVSAAALLQILSLNPEQFLPKGAVMVGELGWTNVIALFAHHSLMIYALMALKKLIKGFTKETLMSAAFGKTLTQVGIVAVIADLISSYTMSQMLGYIHVNVQLGVYLILAGFACEYARRYMVKKGLTF</sequence>
<reference evidence="2 3" key="1">
    <citation type="submission" date="2018-10" db="EMBL/GenBank/DDBJ databases">
        <title>Streptococcus hillyeri sp. nov., isolated from equine tracheal sample.</title>
        <authorList>
            <person name="Macfadyen A.C."/>
            <person name="Waller A."/>
            <person name="Paterson G.K."/>
        </authorList>
    </citation>
    <scope>NUCLEOTIDE SEQUENCE [LARGE SCALE GENOMIC DNA]</scope>
    <source>
        <strain evidence="2 3">28462</strain>
    </source>
</reference>
<evidence type="ECO:0000256" key="1">
    <source>
        <dbReference type="SAM" id="Phobius"/>
    </source>
</evidence>
<dbReference type="Proteomes" id="UP000279194">
    <property type="component" value="Unassembled WGS sequence"/>
</dbReference>
<dbReference type="AlphaFoldDB" id="A0A3L9DWM9"/>
<gene>
    <name evidence="2" type="ORF">EAF07_04690</name>
</gene>
<feature type="transmembrane region" description="Helical" evidence="1">
    <location>
        <begin position="115"/>
        <end position="135"/>
    </location>
</feature>
<name>A0A3L9DWM9_9STRE</name>